<sequence>MHPQPCLETLCVRHRQLQNLSAHNDRLNRTRHALWHRADALRLDEVVRLPDWLRPEQVYKCRVTYGPDVQLVEFEEYHVRRVQSLKLLAADGLDYTYKYADRRALNALFAQRGPADDVLLVRDGLLTDTSYANVALYDGSRWHTPARPLLAGTMRARLLTEEILHPTDIRPDDLPNYKGLKLLNAMLDWGQTPMLDIGQILSTGH</sequence>
<dbReference type="EMBL" id="WELI01000003">
    <property type="protein sequence ID" value="KAB7731225.1"/>
    <property type="molecule type" value="Genomic_DNA"/>
</dbReference>
<dbReference type="Proteomes" id="UP000488299">
    <property type="component" value="Unassembled WGS sequence"/>
</dbReference>
<dbReference type="Pfam" id="PF01063">
    <property type="entry name" value="Aminotran_4"/>
    <property type="match status" value="1"/>
</dbReference>
<dbReference type="InterPro" id="IPR001544">
    <property type="entry name" value="Aminotrans_IV"/>
</dbReference>
<dbReference type="InterPro" id="IPR043132">
    <property type="entry name" value="BCAT-like_C"/>
</dbReference>
<dbReference type="GO" id="GO:0003824">
    <property type="term" value="F:catalytic activity"/>
    <property type="evidence" value="ECO:0007669"/>
    <property type="project" value="InterPro"/>
</dbReference>
<dbReference type="InterPro" id="IPR043131">
    <property type="entry name" value="BCAT-like_N"/>
</dbReference>
<reference evidence="1 2" key="1">
    <citation type="submission" date="2019-10" db="EMBL/GenBank/DDBJ databases">
        <title>Rudanella paleaurantiibacter sp. nov., isolated from sludge.</title>
        <authorList>
            <person name="Xu S.Q."/>
        </authorList>
    </citation>
    <scope>NUCLEOTIDE SEQUENCE [LARGE SCALE GENOMIC DNA]</scope>
    <source>
        <strain evidence="1 2">HX-22-17</strain>
    </source>
</reference>
<organism evidence="1 2">
    <name type="scientific">Rudanella paleaurantiibacter</name>
    <dbReference type="NCBI Taxonomy" id="2614655"/>
    <lineage>
        <taxon>Bacteria</taxon>
        <taxon>Pseudomonadati</taxon>
        <taxon>Bacteroidota</taxon>
        <taxon>Cytophagia</taxon>
        <taxon>Cytophagales</taxon>
        <taxon>Cytophagaceae</taxon>
        <taxon>Rudanella</taxon>
    </lineage>
</organism>
<keyword evidence="2" id="KW-1185">Reference proteome</keyword>
<comment type="caution">
    <text evidence="1">The sequence shown here is derived from an EMBL/GenBank/DDBJ whole genome shotgun (WGS) entry which is preliminary data.</text>
</comment>
<dbReference type="Gene3D" id="3.20.10.10">
    <property type="entry name" value="D-amino Acid Aminotransferase, subunit A, domain 2"/>
    <property type="match status" value="1"/>
</dbReference>
<evidence type="ECO:0000313" key="1">
    <source>
        <dbReference type="EMBL" id="KAB7731225.1"/>
    </source>
</evidence>
<name>A0A7J5U0Q3_9BACT</name>
<dbReference type="InterPro" id="IPR036038">
    <property type="entry name" value="Aminotransferase-like"/>
</dbReference>
<dbReference type="SUPFAM" id="SSF56752">
    <property type="entry name" value="D-aminoacid aminotransferase-like PLP-dependent enzymes"/>
    <property type="match status" value="1"/>
</dbReference>
<evidence type="ECO:0000313" key="2">
    <source>
        <dbReference type="Proteomes" id="UP000488299"/>
    </source>
</evidence>
<proteinExistence type="predicted"/>
<dbReference type="RefSeq" id="WP_152124206.1">
    <property type="nucleotide sequence ID" value="NZ_WELI01000003.1"/>
</dbReference>
<dbReference type="AlphaFoldDB" id="A0A7J5U0Q3"/>
<protein>
    <recommendedName>
        <fullName evidence="3">4-amino-4-deoxychorismate lyase</fullName>
    </recommendedName>
</protein>
<accession>A0A7J5U0Q3</accession>
<evidence type="ECO:0008006" key="3">
    <source>
        <dbReference type="Google" id="ProtNLM"/>
    </source>
</evidence>
<dbReference type="Gene3D" id="3.30.470.10">
    <property type="match status" value="1"/>
</dbReference>
<gene>
    <name evidence="1" type="ORF">F5984_10505</name>
</gene>